<keyword evidence="1" id="KW-0472">Membrane</keyword>
<keyword evidence="1" id="KW-1133">Transmembrane helix</keyword>
<feature type="transmembrane region" description="Helical" evidence="1">
    <location>
        <begin position="194"/>
        <end position="216"/>
    </location>
</feature>
<organism evidence="2 3">
    <name type="scientific">Orchesella dallaii</name>
    <dbReference type="NCBI Taxonomy" id="48710"/>
    <lineage>
        <taxon>Eukaryota</taxon>
        <taxon>Metazoa</taxon>
        <taxon>Ecdysozoa</taxon>
        <taxon>Arthropoda</taxon>
        <taxon>Hexapoda</taxon>
        <taxon>Collembola</taxon>
        <taxon>Entomobryomorpha</taxon>
        <taxon>Entomobryoidea</taxon>
        <taxon>Orchesellidae</taxon>
        <taxon>Orchesellinae</taxon>
        <taxon>Orchesella</taxon>
    </lineage>
</organism>
<feature type="transmembrane region" description="Helical" evidence="1">
    <location>
        <begin position="45"/>
        <end position="63"/>
    </location>
</feature>
<evidence type="ECO:0000313" key="3">
    <source>
        <dbReference type="Proteomes" id="UP001642540"/>
    </source>
</evidence>
<protein>
    <recommendedName>
        <fullName evidence="4">Odorant receptor</fullName>
    </recommendedName>
</protein>
<feature type="transmembrane region" description="Helical" evidence="1">
    <location>
        <begin position="264"/>
        <end position="284"/>
    </location>
</feature>
<evidence type="ECO:0008006" key="4">
    <source>
        <dbReference type="Google" id="ProtNLM"/>
    </source>
</evidence>
<dbReference type="EMBL" id="CAXLJM020000001">
    <property type="protein sequence ID" value="CAL8068538.1"/>
    <property type="molecule type" value="Genomic_DNA"/>
</dbReference>
<keyword evidence="3" id="KW-1185">Reference proteome</keyword>
<feature type="transmembrane region" description="Helical" evidence="1">
    <location>
        <begin position="129"/>
        <end position="156"/>
    </location>
</feature>
<feature type="transmembrane region" description="Helical" evidence="1">
    <location>
        <begin position="6"/>
        <end position="24"/>
    </location>
</feature>
<evidence type="ECO:0000256" key="1">
    <source>
        <dbReference type="SAM" id="Phobius"/>
    </source>
</evidence>
<sequence length="389" mass="45453">MGFVKAPLEVFLLQFFLPQKLLMVSIRVDATAKTTRLPSRFMNSMWYWSGFVPMAASAFQFYWNCFSNPSSDLHELAIIAYHGIVLALNVGAQTVYYKIRYQPENFLRLFNCMRRFGFPRKLPYNREEYGMVVVAMVSLVGCLVTTICIPLVPAIFPKVQDPLLKFVFKISPTCFNQTNGVVIRSLLYFLEFSLRSACFVLGTTIGILSLIVLNCLNREIEYFRLFMPKEKDVLCNPAIRMEHFLFYRQLQLVFHLCNECFQNFAWPIIHFFGAIITIAASFLLMVHKKSLGKETYLFLLSLIGWVLLFIGYMIEYGSMPKLISKKMLNNYRRCWGKEKFSRKYLRACQPLAIRMGPFHEMNRSRMPAFLRFCLQRTIFLVVQTETKIF</sequence>
<comment type="caution">
    <text evidence="2">The sequence shown here is derived from an EMBL/GenBank/DDBJ whole genome shotgun (WGS) entry which is preliminary data.</text>
</comment>
<gene>
    <name evidence="2" type="ORF">ODALV1_LOCUS320</name>
</gene>
<reference evidence="2 3" key="1">
    <citation type="submission" date="2024-08" db="EMBL/GenBank/DDBJ databases">
        <authorList>
            <person name="Cucini C."/>
            <person name="Frati F."/>
        </authorList>
    </citation>
    <scope>NUCLEOTIDE SEQUENCE [LARGE SCALE GENOMIC DNA]</scope>
</reference>
<feature type="transmembrane region" description="Helical" evidence="1">
    <location>
        <begin position="296"/>
        <end position="317"/>
    </location>
</feature>
<proteinExistence type="predicted"/>
<name>A0ABP1PIB1_9HEXA</name>
<dbReference type="Proteomes" id="UP001642540">
    <property type="component" value="Unassembled WGS sequence"/>
</dbReference>
<feature type="transmembrane region" description="Helical" evidence="1">
    <location>
        <begin position="78"/>
        <end position="99"/>
    </location>
</feature>
<keyword evidence="1" id="KW-0812">Transmembrane</keyword>
<accession>A0ABP1PIB1</accession>
<evidence type="ECO:0000313" key="2">
    <source>
        <dbReference type="EMBL" id="CAL8068538.1"/>
    </source>
</evidence>